<dbReference type="InterPro" id="IPR011990">
    <property type="entry name" value="TPR-like_helical_dom_sf"/>
</dbReference>
<feature type="domain" description="AAA+ ATPase" evidence="1">
    <location>
        <begin position="274"/>
        <end position="419"/>
    </location>
</feature>
<organism evidence="2 3">
    <name type="scientific">Pseudopithomyces chartarum</name>
    <dbReference type="NCBI Taxonomy" id="1892770"/>
    <lineage>
        <taxon>Eukaryota</taxon>
        <taxon>Fungi</taxon>
        <taxon>Dikarya</taxon>
        <taxon>Ascomycota</taxon>
        <taxon>Pezizomycotina</taxon>
        <taxon>Dothideomycetes</taxon>
        <taxon>Pleosporomycetidae</taxon>
        <taxon>Pleosporales</taxon>
        <taxon>Massarineae</taxon>
        <taxon>Didymosphaeriaceae</taxon>
        <taxon>Pseudopithomyces</taxon>
    </lineage>
</organism>
<dbReference type="InterPro" id="IPR027417">
    <property type="entry name" value="P-loop_NTPase"/>
</dbReference>
<proteinExistence type="predicted"/>
<dbReference type="GO" id="GO:0043531">
    <property type="term" value="F:ADP binding"/>
    <property type="evidence" value="ECO:0007669"/>
    <property type="project" value="InterPro"/>
</dbReference>
<name>A0AAN6RLI0_9PLEO</name>
<dbReference type="InterPro" id="IPR049945">
    <property type="entry name" value="AAA_22"/>
</dbReference>
<evidence type="ECO:0000259" key="1">
    <source>
        <dbReference type="SMART" id="SM00382"/>
    </source>
</evidence>
<dbReference type="SUPFAM" id="SSF48452">
    <property type="entry name" value="TPR-like"/>
    <property type="match status" value="2"/>
</dbReference>
<dbReference type="Pfam" id="PF13374">
    <property type="entry name" value="TPR_10"/>
    <property type="match status" value="3"/>
</dbReference>
<dbReference type="EMBL" id="WVTA01000002">
    <property type="protein sequence ID" value="KAK3216172.1"/>
    <property type="molecule type" value="Genomic_DNA"/>
</dbReference>
<dbReference type="PANTHER" id="PTHR46082">
    <property type="entry name" value="ATP/GTP-BINDING PROTEIN-RELATED"/>
    <property type="match status" value="1"/>
</dbReference>
<dbReference type="Pfam" id="PF13424">
    <property type="entry name" value="TPR_12"/>
    <property type="match status" value="2"/>
</dbReference>
<dbReference type="Gene3D" id="3.40.50.300">
    <property type="entry name" value="P-loop containing nucleotide triphosphate hydrolases"/>
    <property type="match status" value="1"/>
</dbReference>
<dbReference type="SUPFAM" id="SSF52540">
    <property type="entry name" value="P-loop containing nucleoside triphosphate hydrolases"/>
    <property type="match status" value="1"/>
</dbReference>
<protein>
    <recommendedName>
        <fullName evidence="1">AAA+ ATPase domain-containing protein</fullName>
    </recommendedName>
</protein>
<comment type="caution">
    <text evidence="2">The sequence shown here is derived from an EMBL/GenBank/DDBJ whole genome shotgun (WGS) entry which is preliminary data.</text>
</comment>
<keyword evidence="3" id="KW-1185">Reference proteome</keyword>
<dbReference type="PANTHER" id="PTHR46082:SF6">
    <property type="entry name" value="AAA+ ATPASE DOMAIN-CONTAINING PROTEIN-RELATED"/>
    <property type="match status" value="1"/>
</dbReference>
<dbReference type="InterPro" id="IPR010730">
    <property type="entry name" value="HET"/>
</dbReference>
<evidence type="ECO:0000313" key="2">
    <source>
        <dbReference type="EMBL" id="KAK3216172.1"/>
    </source>
</evidence>
<dbReference type="Gene3D" id="1.25.40.10">
    <property type="entry name" value="Tetratricopeptide repeat domain"/>
    <property type="match status" value="2"/>
</dbReference>
<dbReference type="InterPro" id="IPR053137">
    <property type="entry name" value="NLR-like"/>
</dbReference>
<dbReference type="Pfam" id="PF06985">
    <property type="entry name" value="HET"/>
    <property type="match status" value="1"/>
</dbReference>
<dbReference type="PRINTS" id="PR00381">
    <property type="entry name" value="KINESINLIGHT"/>
</dbReference>
<dbReference type="Pfam" id="PF13401">
    <property type="entry name" value="AAA_22"/>
    <property type="match status" value="1"/>
</dbReference>
<dbReference type="SMART" id="SM00382">
    <property type="entry name" value="AAA"/>
    <property type="match status" value="1"/>
</dbReference>
<gene>
    <name evidence="2" type="ORF">GRF29_8g2402757</name>
</gene>
<sequence>MRLFHLDQAGRLLLTDLGGKTTPPYAILSHRWGDSEVLFGDIMNKRYKEKEGYRKIEFCAKQAAKDQLQYFWIDTCCIDKWNVDELSKSINSMFRWYKGAQKCYVFMPDVTVFTATATDQQKDWKASFRASEWFRRGWTLQELIAPESVEFFSQEGRLLGDKQSLEQLVHEITYIPIAALQGCPLDKFTIPEKMEWTDNRETTEEEDIVYYLLGILDVYMPTSYGEGRVKARMRLEAEIDSSVPFMIPFSRNDDFVGRESQLVELEAKLFKSKQTRFVAIAGPGGTGKSQLALELAYRIRRQNKSCSIFWIDASSVNGVYQSYASIARKLKVPGWKEEKADVKQLIKLHLSRKDAGQSLLIFDNADRASFVSDRPFTMRDVNLTDYLPESDLCSILFTTTGSNAAEALLCKEVVELHEVEQNTAQRMLEQYLDAPMSKEDRLEAELLLQELSHLPLAIVQAAAYINTRRIKLQDYRIQLAKQQQKTLESNSQSPKVRLQAHRNESPVAATLFLSVEHLCGDSPLAAEYLFFAACVDRKDVLFEFLEAPSRREREDAIRVLNNYKLVTRRPAESALDLHRLVHGSLRRWLRKQEMLGEWMETTITRLFRIFPDASLGNRSKWRRMLSHAKYTLLRSPSKQQGGNRIKLARVYAVALMIDGWYMESEELLLQVVKRDKAVLGDEHPDTLVSMGNLASTYSCQGRWKEAEALEVQVMETRKKILREEHPYTLASISNLALTYWNQGRWKEAEILNVQVMQIRENMFGEEHPDTLASMSNLALTYNNQGWWKKAEALEVRVMEINKKVLGEEHPNTLTNMGNLASTYSKQGQWKEAEALRVQVMETSKKVLGEEHPDTLTSMGNLVSTYWNQGRWEEAEMLDVQVMQTRKKVLGEEHSDTLTSIANLALTFKNRGKMNEAVFLMRGCYTSRVNVLGSQHPDTTSAHIALTTWQLQYMKLDKQIDL</sequence>
<evidence type="ECO:0000313" key="3">
    <source>
        <dbReference type="Proteomes" id="UP001280581"/>
    </source>
</evidence>
<dbReference type="Proteomes" id="UP001280581">
    <property type="component" value="Unassembled WGS sequence"/>
</dbReference>
<dbReference type="InterPro" id="IPR003593">
    <property type="entry name" value="AAA+_ATPase"/>
</dbReference>
<reference evidence="2 3" key="1">
    <citation type="submission" date="2021-02" db="EMBL/GenBank/DDBJ databases">
        <title>Genome assembly of Pseudopithomyces chartarum.</title>
        <authorList>
            <person name="Jauregui R."/>
            <person name="Singh J."/>
            <person name="Voisey C."/>
        </authorList>
    </citation>
    <scope>NUCLEOTIDE SEQUENCE [LARGE SCALE GENOMIC DNA]</scope>
    <source>
        <strain evidence="2 3">AGR01</strain>
    </source>
</reference>
<accession>A0AAN6RLI0</accession>
<dbReference type="AlphaFoldDB" id="A0AAN6RLI0"/>